<accession>A0AAN7CAF5</accession>
<reference evidence="2" key="1">
    <citation type="journal article" date="2023" name="Mol. Phylogenet. Evol.">
        <title>Genome-scale phylogeny and comparative genomics of the fungal order Sordariales.</title>
        <authorList>
            <person name="Hensen N."/>
            <person name="Bonometti L."/>
            <person name="Westerberg I."/>
            <person name="Brannstrom I.O."/>
            <person name="Guillou S."/>
            <person name="Cros-Aarteil S."/>
            <person name="Calhoun S."/>
            <person name="Haridas S."/>
            <person name="Kuo A."/>
            <person name="Mondo S."/>
            <person name="Pangilinan J."/>
            <person name="Riley R."/>
            <person name="LaButti K."/>
            <person name="Andreopoulos B."/>
            <person name="Lipzen A."/>
            <person name="Chen C."/>
            <person name="Yan M."/>
            <person name="Daum C."/>
            <person name="Ng V."/>
            <person name="Clum A."/>
            <person name="Steindorff A."/>
            <person name="Ohm R.A."/>
            <person name="Martin F."/>
            <person name="Silar P."/>
            <person name="Natvig D.O."/>
            <person name="Lalanne C."/>
            <person name="Gautier V."/>
            <person name="Ament-Velasquez S.L."/>
            <person name="Kruys A."/>
            <person name="Hutchinson M.I."/>
            <person name="Powell A.J."/>
            <person name="Barry K."/>
            <person name="Miller A.N."/>
            <person name="Grigoriev I.V."/>
            <person name="Debuchy R."/>
            <person name="Gladieux P."/>
            <person name="Hiltunen Thoren M."/>
            <person name="Johannesson H."/>
        </authorList>
    </citation>
    <scope>NUCLEOTIDE SEQUENCE</scope>
    <source>
        <strain evidence="2">CBS 532.94</strain>
    </source>
</reference>
<dbReference type="PANTHER" id="PTHR39475">
    <property type="entry name" value="CONIDIATION-SPECIFIC PROTEIN 6"/>
    <property type="match status" value="1"/>
</dbReference>
<gene>
    <name evidence="2" type="ORF">C8A03DRAFT_44091</name>
</gene>
<organism evidence="2 3">
    <name type="scientific">Achaetomium macrosporum</name>
    <dbReference type="NCBI Taxonomy" id="79813"/>
    <lineage>
        <taxon>Eukaryota</taxon>
        <taxon>Fungi</taxon>
        <taxon>Dikarya</taxon>
        <taxon>Ascomycota</taxon>
        <taxon>Pezizomycotina</taxon>
        <taxon>Sordariomycetes</taxon>
        <taxon>Sordariomycetidae</taxon>
        <taxon>Sordariales</taxon>
        <taxon>Chaetomiaceae</taxon>
        <taxon>Achaetomium</taxon>
    </lineage>
</organism>
<dbReference type="PANTHER" id="PTHR39475:SF1">
    <property type="entry name" value="CONIDIATION-SPECIFIC PROTEIN 6"/>
    <property type="match status" value="1"/>
</dbReference>
<reference evidence="2" key="2">
    <citation type="submission" date="2023-05" db="EMBL/GenBank/DDBJ databases">
        <authorList>
            <consortium name="Lawrence Berkeley National Laboratory"/>
            <person name="Steindorff A."/>
            <person name="Hensen N."/>
            <person name="Bonometti L."/>
            <person name="Westerberg I."/>
            <person name="Brannstrom I.O."/>
            <person name="Guillou S."/>
            <person name="Cros-Aarteil S."/>
            <person name="Calhoun S."/>
            <person name="Haridas S."/>
            <person name="Kuo A."/>
            <person name="Mondo S."/>
            <person name="Pangilinan J."/>
            <person name="Riley R."/>
            <person name="Labutti K."/>
            <person name="Andreopoulos B."/>
            <person name="Lipzen A."/>
            <person name="Chen C."/>
            <person name="Yanf M."/>
            <person name="Daum C."/>
            <person name="Ng V."/>
            <person name="Clum A."/>
            <person name="Ohm R."/>
            <person name="Martin F."/>
            <person name="Silar P."/>
            <person name="Natvig D."/>
            <person name="Lalanne C."/>
            <person name="Gautier V."/>
            <person name="Ament-Velasquez S.L."/>
            <person name="Kruys A."/>
            <person name="Hutchinson M.I."/>
            <person name="Powell A.J."/>
            <person name="Barry K."/>
            <person name="Miller A.N."/>
            <person name="Grigoriev I.V."/>
            <person name="Debuchy R."/>
            <person name="Gladieux P."/>
            <person name="Thoren M.H."/>
            <person name="Johannesson H."/>
        </authorList>
    </citation>
    <scope>NUCLEOTIDE SEQUENCE</scope>
    <source>
        <strain evidence="2">CBS 532.94</strain>
    </source>
</reference>
<dbReference type="EMBL" id="MU860108">
    <property type="protein sequence ID" value="KAK4238135.1"/>
    <property type="molecule type" value="Genomic_DNA"/>
</dbReference>
<dbReference type="Proteomes" id="UP001303760">
    <property type="component" value="Unassembled WGS sequence"/>
</dbReference>
<protein>
    <submittedName>
        <fullName evidence="2">Uncharacterized protein</fullName>
    </submittedName>
</protein>
<evidence type="ECO:0000256" key="1">
    <source>
        <dbReference type="SAM" id="MobiDB-lite"/>
    </source>
</evidence>
<comment type="caution">
    <text evidence="2">The sequence shown here is derived from an EMBL/GenBank/DDBJ whole genome shotgun (WGS) entry which is preliminary data.</text>
</comment>
<proteinExistence type="predicted"/>
<feature type="region of interest" description="Disordered" evidence="1">
    <location>
        <begin position="1"/>
        <end position="112"/>
    </location>
</feature>
<keyword evidence="3" id="KW-1185">Reference proteome</keyword>
<feature type="compositionally biased region" description="Basic and acidic residues" evidence="1">
    <location>
        <begin position="52"/>
        <end position="71"/>
    </location>
</feature>
<dbReference type="AlphaFoldDB" id="A0AAN7CAF5"/>
<name>A0AAN7CAF5_9PEZI</name>
<feature type="compositionally biased region" description="Polar residues" evidence="1">
    <location>
        <begin position="16"/>
        <end position="25"/>
    </location>
</feature>
<sequence>MSNAGHSNVGFPSLYEAQNQRTFKQSEVDELTQHTGENVKGFMPKDQLGEVNRLHAEESQRKREEQIKKDPTLAATLHGNKPHKGAMIDKELQEEDEAMLKKKGDATTGKKM</sequence>
<evidence type="ECO:0000313" key="2">
    <source>
        <dbReference type="EMBL" id="KAK4238135.1"/>
    </source>
</evidence>
<evidence type="ECO:0000313" key="3">
    <source>
        <dbReference type="Proteomes" id="UP001303760"/>
    </source>
</evidence>